<keyword evidence="3" id="KW-1185">Reference proteome</keyword>
<evidence type="ECO:0000259" key="1">
    <source>
        <dbReference type="Pfam" id="PF08410"/>
    </source>
</evidence>
<dbReference type="InterPro" id="IPR013619">
    <property type="entry name" value="DUF1737"/>
</dbReference>
<dbReference type="STRING" id="1123510.GCA_000620025_00406"/>
<organism evidence="2 3">
    <name type="scientific">Zymobacter palmae</name>
    <dbReference type="NCBI Taxonomy" id="33074"/>
    <lineage>
        <taxon>Bacteria</taxon>
        <taxon>Pseudomonadati</taxon>
        <taxon>Pseudomonadota</taxon>
        <taxon>Gammaproteobacteria</taxon>
        <taxon>Oceanospirillales</taxon>
        <taxon>Halomonadaceae</taxon>
        <taxon>Zymobacter group</taxon>
        <taxon>Zymobacter</taxon>
    </lineage>
</organism>
<reference evidence="2 3" key="1">
    <citation type="submission" date="2018-09" db="EMBL/GenBank/DDBJ databases">
        <title>Zymobacter palmae IAM14233 (=T109) whole genome analysis.</title>
        <authorList>
            <person name="Yanase H."/>
        </authorList>
    </citation>
    <scope>NUCLEOTIDE SEQUENCE [LARGE SCALE GENOMIC DNA]</scope>
    <source>
        <strain evidence="2 3">IAM14233</strain>
    </source>
</reference>
<feature type="domain" description="DUF1737" evidence="1">
    <location>
        <begin position="9"/>
        <end position="59"/>
    </location>
</feature>
<dbReference type="OrthoDB" id="9809803at2"/>
<gene>
    <name evidence="2" type="ORF">ZBT109_1412</name>
</gene>
<dbReference type="Pfam" id="PF08410">
    <property type="entry name" value="DUF1737"/>
    <property type="match status" value="1"/>
</dbReference>
<protein>
    <submittedName>
        <fullName evidence="2">Uncharacterized conserved small protein</fullName>
    </submittedName>
</protein>
<dbReference type="Proteomes" id="UP000267342">
    <property type="component" value="Chromosome"/>
</dbReference>
<evidence type="ECO:0000313" key="2">
    <source>
        <dbReference type="EMBL" id="BBG30172.1"/>
    </source>
</evidence>
<accession>A0A348HEX0</accession>
<name>A0A348HEX0_9GAMM</name>
<proteinExistence type="predicted"/>
<dbReference type="RefSeq" id="WP_038278923.1">
    <property type="nucleotide sequence ID" value="NZ_AP018933.1"/>
</dbReference>
<dbReference type="AlphaFoldDB" id="A0A348HEX0"/>
<dbReference type="EMBL" id="AP018933">
    <property type="protein sequence ID" value="BBG30172.1"/>
    <property type="molecule type" value="Genomic_DNA"/>
</dbReference>
<sequence>MPASSPAPFKRYRLLTGPDDAAFCQRVSTLLDQGFELHGSPALTYDPVRQCVIAAQAIIWPADRPAPQPQNG</sequence>
<dbReference type="KEGG" id="zpl:ZBT109_1412"/>
<evidence type="ECO:0000313" key="3">
    <source>
        <dbReference type="Proteomes" id="UP000267342"/>
    </source>
</evidence>